<protein>
    <recommendedName>
        <fullName evidence="4">Phorbol-ester/DAG-type domain-containing protein</fullName>
    </recommendedName>
</protein>
<feature type="compositionally biased region" description="Polar residues" evidence="1">
    <location>
        <begin position="278"/>
        <end position="366"/>
    </location>
</feature>
<feature type="compositionally biased region" description="Polar residues" evidence="1">
    <location>
        <begin position="639"/>
        <end position="656"/>
    </location>
</feature>
<evidence type="ECO:0008006" key="4">
    <source>
        <dbReference type="Google" id="ProtNLM"/>
    </source>
</evidence>
<feature type="compositionally biased region" description="Acidic residues" evidence="1">
    <location>
        <begin position="500"/>
        <end position="510"/>
    </location>
</feature>
<feature type="compositionally biased region" description="Low complexity" evidence="1">
    <location>
        <begin position="369"/>
        <end position="391"/>
    </location>
</feature>
<dbReference type="Proteomes" id="UP000466442">
    <property type="component" value="Unassembled WGS sequence"/>
</dbReference>
<comment type="caution">
    <text evidence="2">The sequence shown here is derived from an EMBL/GenBank/DDBJ whole genome shotgun (WGS) entry which is preliminary data.</text>
</comment>
<feature type="region of interest" description="Disordered" evidence="1">
    <location>
        <begin position="556"/>
        <end position="656"/>
    </location>
</feature>
<feature type="compositionally biased region" description="Polar residues" evidence="1">
    <location>
        <begin position="225"/>
        <end position="252"/>
    </location>
</feature>
<feature type="compositionally biased region" description="Basic and acidic residues" evidence="1">
    <location>
        <begin position="735"/>
        <end position="746"/>
    </location>
</feature>
<name>A0A8S9WU73_APOLU</name>
<keyword evidence="3" id="KW-1185">Reference proteome</keyword>
<sequence length="840" mass="90632">MQSLLKVNHNKSILPTRKESERLKAAATRHFESPNSVLREAKKLQSVLKARNSQSLLINYERRPSVTDEKSGDGYDLKDTSSSDSLKVEDTATTIADVTQDLFLGFFGLVHKDKSKNLVVTQTKRKRRTAAGQTNLYGDFSYFQAKRSYTKKNAVSSSVPESPCSSQDIGDGDENDRLSLTSTEKPSEPTSPEAPGSQDVAEKMETDADDAALQGIDTAQETTANLESTAASQEIGNFQDTATTPESTAASQETGNSQETSNTEESTASSQEIENFHESANTQASTAASLDIGTSQETTAAPQDIGTSQNTTSASQDTVTSQETPATSQDIGTSLLSQESTIAEGIRSSQQTPTTQESEISQTTGASPEVSTSQNTTTSQETVQESTISQEMSEASTISPAHTGDVAAAEGGDGTVNVCGIVGPNMSDVDQEKMTDSNLDGITEPLIQNSGEIRKSRTATSLGNILLAEAMETETSIGDPLLLHSKEERAECTTRLSNEDQIDEQDNPNEDGDHVRAEKEERMITEDYQANAPNVDPCEKEILLRYSPETDTVEVIPASGVRSKNDKPESSNLLRYRPESGTVEEVVPKGKAQPVNQKTGSPRLLNTSPKSSNKVVLPSEDQNIMTFDVDDDSNDSDPTSHPNIESQNPGSASPSKSNVCVVCFERGDAEHEKCSVCSEIYHKECAASCPSCHDTPSSISSIVGVDTASRLTSTDCSEVVKRYLGDTQGKRKVGHMGDSDNSRDVCDGNDFSDDQSSSNIVDPAEDKLHDDFDDSMDQDRVDLQDSMDLEGLNDSTGDQDTNDFTADDELNQREMLLEDDDSLVFSNSNLFEDESCNSSL</sequence>
<evidence type="ECO:0000313" key="3">
    <source>
        <dbReference type="Proteomes" id="UP000466442"/>
    </source>
</evidence>
<feature type="region of interest" description="Disordered" evidence="1">
    <location>
        <begin position="152"/>
        <end position="201"/>
    </location>
</feature>
<reference evidence="2" key="1">
    <citation type="journal article" date="2021" name="Mol. Ecol. Resour.">
        <title>Apolygus lucorum genome provides insights into omnivorousness and mesophyll feeding.</title>
        <authorList>
            <person name="Liu Y."/>
            <person name="Liu H."/>
            <person name="Wang H."/>
            <person name="Huang T."/>
            <person name="Liu B."/>
            <person name="Yang B."/>
            <person name="Yin L."/>
            <person name="Li B."/>
            <person name="Zhang Y."/>
            <person name="Zhang S."/>
            <person name="Jiang F."/>
            <person name="Zhang X."/>
            <person name="Ren Y."/>
            <person name="Wang B."/>
            <person name="Wang S."/>
            <person name="Lu Y."/>
            <person name="Wu K."/>
            <person name="Fan W."/>
            <person name="Wang G."/>
        </authorList>
    </citation>
    <scope>NUCLEOTIDE SEQUENCE</scope>
    <source>
        <strain evidence="2">12Hb</strain>
    </source>
</reference>
<gene>
    <name evidence="2" type="ORF">GE061_005926</name>
</gene>
<dbReference type="AlphaFoldDB" id="A0A8S9WU73"/>
<evidence type="ECO:0000256" key="1">
    <source>
        <dbReference type="SAM" id="MobiDB-lite"/>
    </source>
</evidence>
<proteinExistence type="predicted"/>
<feature type="compositionally biased region" description="Polar residues" evidence="1">
    <location>
        <begin position="594"/>
        <end position="625"/>
    </location>
</feature>
<feature type="region of interest" description="Disordered" evidence="1">
    <location>
        <begin position="225"/>
        <end position="398"/>
    </location>
</feature>
<feature type="region of interest" description="Disordered" evidence="1">
    <location>
        <begin position="729"/>
        <end position="778"/>
    </location>
</feature>
<accession>A0A8S9WU73</accession>
<organism evidence="2 3">
    <name type="scientific">Apolygus lucorum</name>
    <name type="common">Small green plant bug</name>
    <name type="synonym">Lygocoris lucorum</name>
    <dbReference type="NCBI Taxonomy" id="248454"/>
    <lineage>
        <taxon>Eukaryota</taxon>
        <taxon>Metazoa</taxon>
        <taxon>Ecdysozoa</taxon>
        <taxon>Arthropoda</taxon>
        <taxon>Hexapoda</taxon>
        <taxon>Insecta</taxon>
        <taxon>Pterygota</taxon>
        <taxon>Neoptera</taxon>
        <taxon>Paraneoptera</taxon>
        <taxon>Hemiptera</taxon>
        <taxon>Heteroptera</taxon>
        <taxon>Panheteroptera</taxon>
        <taxon>Cimicomorpha</taxon>
        <taxon>Miridae</taxon>
        <taxon>Mirini</taxon>
        <taxon>Apolygus</taxon>
    </lineage>
</organism>
<feature type="region of interest" description="Disordered" evidence="1">
    <location>
        <begin position="61"/>
        <end position="83"/>
    </location>
</feature>
<feature type="compositionally biased region" description="Low complexity" evidence="1">
    <location>
        <begin position="253"/>
        <end position="272"/>
    </location>
</feature>
<feature type="compositionally biased region" description="Low complexity" evidence="1">
    <location>
        <begin position="155"/>
        <end position="166"/>
    </location>
</feature>
<dbReference type="OrthoDB" id="336088at2759"/>
<evidence type="ECO:0000313" key="2">
    <source>
        <dbReference type="EMBL" id="KAF6199628.1"/>
    </source>
</evidence>
<feature type="region of interest" description="Disordered" evidence="1">
    <location>
        <begin position="492"/>
        <end position="514"/>
    </location>
</feature>
<dbReference type="EMBL" id="WIXP02000014">
    <property type="protein sequence ID" value="KAF6199628.1"/>
    <property type="molecule type" value="Genomic_DNA"/>
</dbReference>
<feature type="compositionally biased region" description="Polar residues" evidence="1">
    <location>
        <begin position="178"/>
        <end position="190"/>
    </location>
</feature>